<evidence type="ECO:0000313" key="2">
    <source>
        <dbReference type="EMBL" id="KFN44074.1"/>
    </source>
</evidence>
<protein>
    <recommendedName>
        <fullName evidence="4">DUF4398 domain-containing protein</fullName>
    </recommendedName>
</protein>
<dbReference type="Proteomes" id="UP000029385">
    <property type="component" value="Unassembled WGS sequence"/>
</dbReference>
<feature type="signal peptide" evidence="1">
    <location>
        <begin position="1"/>
        <end position="20"/>
    </location>
</feature>
<organism evidence="2 3">
    <name type="scientific">Arenimonas oryziterrae DSM 21050 = YC6267</name>
    <dbReference type="NCBI Taxonomy" id="1121015"/>
    <lineage>
        <taxon>Bacteria</taxon>
        <taxon>Pseudomonadati</taxon>
        <taxon>Pseudomonadota</taxon>
        <taxon>Gammaproteobacteria</taxon>
        <taxon>Lysobacterales</taxon>
        <taxon>Lysobacteraceae</taxon>
        <taxon>Arenimonas</taxon>
    </lineage>
</organism>
<reference evidence="2 3" key="1">
    <citation type="submission" date="2013-09" db="EMBL/GenBank/DDBJ databases">
        <title>Genome sequencing of Arenimonas oryziterrae.</title>
        <authorList>
            <person name="Chen F."/>
            <person name="Wang G."/>
        </authorList>
    </citation>
    <scope>NUCLEOTIDE SEQUENCE [LARGE SCALE GENOMIC DNA]</scope>
    <source>
        <strain evidence="2 3">YC6267</strain>
    </source>
</reference>
<keyword evidence="1" id="KW-0732">Signal</keyword>
<dbReference type="EMBL" id="AVCI01000003">
    <property type="protein sequence ID" value="KFN44074.1"/>
    <property type="molecule type" value="Genomic_DNA"/>
</dbReference>
<dbReference type="AlphaFoldDB" id="A0A091AZL5"/>
<gene>
    <name evidence="2" type="ORF">N789_06570</name>
</gene>
<evidence type="ECO:0000256" key="1">
    <source>
        <dbReference type="SAM" id="SignalP"/>
    </source>
</evidence>
<sequence length="74" mass="7852">MRAIAMLSLPLLVVLAACDAAPPIEQQSQAAQDAQKATELRDYMERDKAKAKAAADQAIKDAEAQRKAIEDAGG</sequence>
<comment type="caution">
    <text evidence="2">The sequence shown here is derived from an EMBL/GenBank/DDBJ whole genome shotgun (WGS) entry which is preliminary data.</text>
</comment>
<dbReference type="PROSITE" id="PS51257">
    <property type="entry name" value="PROKAR_LIPOPROTEIN"/>
    <property type="match status" value="1"/>
</dbReference>
<evidence type="ECO:0000313" key="3">
    <source>
        <dbReference type="Proteomes" id="UP000029385"/>
    </source>
</evidence>
<keyword evidence="3" id="KW-1185">Reference proteome</keyword>
<dbReference type="RefSeq" id="WP_022969388.1">
    <property type="nucleotide sequence ID" value="NZ_ATVD01000003.1"/>
</dbReference>
<proteinExistence type="predicted"/>
<name>A0A091AZL5_9GAMM</name>
<feature type="chain" id="PRO_5001869033" description="DUF4398 domain-containing protein" evidence="1">
    <location>
        <begin position="21"/>
        <end position="74"/>
    </location>
</feature>
<accession>A0A091AZL5</accession>
<evidence type="ECO:0008006" key="4">
    <source>
        <dbReference type="Google" id="ProtNLM"/>
    </source>
</evidence>
<dbReference type="PATRIC" id="fig|1121015.4.peg.803"/>